<feature type="region of interest" description="Disordered" evidence="1">
    <location>
        <begin position="35"/>
        <end position="63"/>
    </location>
</feature>
<dbReference type="EMBL" id="VSRR010018590">
    <property type="protein sequence ID" value="MPC61497.1"/>
    <property type="molecule type" value="Genomic_DNA"/>
</dbReference>
<evidence type="ECO:0000313" key="2">
    <source>
        <dbReference type="EMBL" id="MPC61497.1"/>
    </source>
</evidence>
<evidence type="ECO:0000313" key="3">
    <source>
        <dbReference type="Proteomes" id="UP000324222"/>
    </source>
</evidence>
<protein>
    <submittedName>
        <fullName evidence="2">Uncharacterized protein</fullName>
    </submittedName>
</protein>
<dbReference type="AlphaFoldDB" id="A0A5B7GWA5"/>
<dbReference type="Proteomes" id="UP000324222">
    <property type="component" value="Unassembled WGS sequence"/>
</dbReference>
<comment type="caution">
    <text evidence="2">The sequence shown here is derived from an EMBL/GenBank/DDBJ whole genome shotgun (WGS) entry which is preliminary data.</text>
</comment>
<feature type="compositionally biased region" description="Polar residues" evidence="1">
    <location>
        <begin position="51"/>
        <end position="63"/>
    </location>
</feature>
<sequence>MEVQVKISGAQREGSIYVGLWLMRSGVYVEGCGGGAATHGPPLHAPPPSTPRQEASSTFSCPN</sequence>
<keyword evidence="3" id="KW-1185">Reference proteome</keyword>
<gene>
    <name evidence="2" type="ORF">E2C01_055570</name>
</gene>
<organism evidence="2 3">
    <name type="scientific">Portunus trituberculatus</name>
    <name type="common">Swimming crab</name>
    <name type="synonym">Neptunus trituberculatus</name>
    <dbReference type="NCBI Taxonomy" id="210409"/>
    <lineage>
        <taxon>Eukaryota</taxon>
        <taxon>Metazoa</taxon>
        <taxon>Ecdysozoa</taxon>
        <taxon>Arthropoda</taxon>
        <taxon>Crustacea</taxon>
        <taxon>Multicrustacea</taxon>
        <taxon>Malacostraca</taxon>
        <taxon>Eumalacostraca</taxon>
        <taxon>Eucarida</taxon>
        <taxon>Decapoda</taxon>
        <taxon>Pleocyemata</taxon>
        <taxon>Brachyura</taxon>
        <taxon>Eubrachyura</taxon>
        <taxon>Portunoidea</taxon>
        <taxon>Portunidae</taxon>
        <taxon>Portuninae</taxon>
        <taxon>Portunus</taxon>
    </lineage>
</organism>
<accession>A0A5B7GWA5</accession>
<reference evidence="2 3" key="1">
    <citation type="submission" date="2019-05" db="EMBL/GenBank/DDBJ databases">
        <title>Another draft genome of Portunus trituberculatus and its Hox gene families provides insights of decapod evolution.</title>
        <authorList>
            <person name="Jeong J.-H."/>
            <person name="Song I."/>
            <person name="Kim S."/>
            <person name="Choi T."/>
            <person name="Kim D."/>
            <person name="Ryu S."/>
            <person name="Kim W."/>
        </authorList>
    </citation>
    <scope>NUCLEOTIDE SEQUENCE [LARGE SCALE GENOMIC DNA]</scope>
    <source>
        <tissue evidence="2">Muscle</tissue>
    </source>
</reference>
<name>A0A5B7GWA5_PORTR</name>
<proteinExistence type="predicted"/>
<evidence type="ECO:0000256" key="1">
    <source>
        <dbReference type="SAM" id="MobiDB-lite"/>
    </source>
</evidence>